<feature type="region of interest" description="Disordered" evidence="4">
    <location>
        <begin position="337"/>
        <end position="358"/>
    </location>
</feature>
<feature type="domain" description="HTH araC/xylS-type" evidence="6">
    <location>
        <begin position="235"/>
        <end position="340"/>
    </location>
</feature>
<keyword evidence="5" id="KW-1133">Transmembrane helix</keyword>
<keyword evidence="5" id="KW-0812">Transmembrane</keyword>
<dbReference type="InterPro" id="IPR018060">
    <property type="entry name" value="HTH_AraC"/>
</dbReference>
<evidence type="ECO:0000259" key="6">
    <source>
        <dbReference type="PROSITE" id="PS01124"/>
    </source>
</evidence>
<dbReference type="Gene3D" id="1.10.10.60">
    <property type="entry name" value="Homeodomain-like"/>
    <property type="match status" value="1"/>
</dbReference>
<dbReference type="InterPro" id="IPR009057">
    <property type="entry name" value="Homeodomain-like_sf"/>
</dbReference>
<dbReference type="Pfam" id="PF12833">
    <property type="entry name" value="HTH_18"/>
    <property type="match status" value="1"/>
</dbReference>
<feature type="transmembrane region" description="Helical" evidence="5">
    <location>
        <begin position="184"/>
        <end position="206"/>
    </location>
</feature>
<dbReference type="EMBL" id="VZDO01000003">
    <property type="protein sequence ID" value="KAB0681449.1"/>
    <property type="molecule type" value="Genomic_DNA"/>
</dbReference>
<dbReference type="GO" id="GO:0003700">
    <property type="term" value="F:DNA-binding transcription factor activity"/>
    <property type="evidence" value="ECO:0007669"/>
    <property type="project" value="InterPro"/>
</dbReference>
<feature type="transmembrane region" description="Helical" evidence="5">
    <location>
        <begin position="158"/>
        <end position="178"/>
    </location>
</feature>
<dbReference type="SMART" id="SM00342">
    <property type="entry name" value="HTH_ARAC"/>
    <property type="match status" value="1"/>
</dbReference>
<evidence type="ECO:0000256" key="3">
    <source>
        <dbReference type="ARBA" id="ARBA00023163"/>
    </source>
</evidence>
<accession>A0A7V7PRN7</accession>
<name>A0A7V7PRN7_9HYPH</name>
<protein>
    <submittedName>
        <fullName evidence="7">Helix-turn-helix transcriptional regulator</fullName>
    </submittedName>
</protein>
<dbReference type="PROSITE" id="PS01124">
    <property type="entry name" value="HTH_ARAC_FAMILY_2"/>
    <property type="match status" value="1"/>
</dbReference>
<evidence type="ECO:0000256" key="1">
    <source>
        <dbReference type="ARBA" id="ARBA00023015"/>
    </source>
</evidence>
<feature type="transmembrane region" description="Helical" evidence="5">
    <location>
        <begin position="118"/>
        <end position="138"/>
    </location>
</feature>
<reference evidence="7 8" key="1">
    <citation type="submission" date="2019-09" db="EMBL/GenBank/DDBJ databases">
        <title>YIM 132180 draft genome.</title>
        <authorList>
            <person name="Zhang K."/>
        </authorList>
    </citation>
    <scope>NUCLEOTIDE SEQUENCE [LARGE SCALE GENOMIC DNA]</scope>
    <source>
        <strain evidence="7 8">YIM 132180</strain>
    </source>
</reference>
<dbReference type="AlphaFoldDB" id="A0A7V7PRN7"/>
<comment type="caution">
    <text evidence="7">The sequence shown here is derived from an EMBL/GenBank/DDBJ whole genome shotgun (WGS) entry which is preliminary data.</text>
</comment>
<evidence type="ECO:0000313" key="8">
    <source>
        <dbReference type="Proteomes" id="UP000432089"/>
    </source>
</evidence>
<dbReference type="GO" id="GO:0043565">
    <property type="term" value="F:sequence-specific DNA binding"/>
    <property type="evidence" value="ECO:0007669"/>
    <property type="project" value="InterPro"/>
</dbReference>
<sequence>MPLVPLPFVVTALLAVVMLRMLRERGEDGFGPHDAPFVALVGAYALGSVLIGLRWGYDMRAVLPAQSVLATVIAALAYLSFSGLAGEAARRSKVRLALHAVPAVAVAALQVLGWREVVAPAIILVFLGYGGALAKLALEGPDALALARLDGALRSFRALQVTAAAILASAATDVLISLDYGLFGGVHSGALVAAANVVALLVLAFAASSVRVGGAGEEPAADVPETSMAPSEADRAVAVRLDRLMAERRFYADPELNLSRIARRLALPARRVSAAVNRVHGTSVSQYVNGFRIGEACQRLASTGDPVTKVMFEAGFLSKSNFNREFLRVTGASPTAWRKARHPAPALDERPPADALPR</sequence>
<evidence type="ECO:0000313" key="7">
    <source>
        <dbReference type="EMBL" id="KAB0681449.1"/>
    </source>
</evidence>
<feature type="transmembrane region" description="Helical" evidence="5">
    <location>
        <begin position="63"/>
        <end position="84"/>
    </location>
</feature>
<keyword evidence="8" id="KW-1185">Reference proteome</keyword>
<keyword evidence="2" id="KW-0238">DNA-binding</keyword>
<dbReference type="PANTHER" id="PTHR43280:SF29">
    <property type="entry name" value="ARAC-FAMILY TRANSCRIPTIONAL REGULATOR"/>
    <property type="match status" value="1"/>
</dbReference>
<feature type="transmembrane region" description="Helical" evidence="5">
    <location>
        <begin position="35"/>
        <end position="57"/>
    </location>
</feature>
<dbReference type="Proteomes" id="UP000432089">
    <property type="component" value="Unassembled WGS sequence"/>
</dbReference>
<dbReference type="RefSeq" id="WP_150968704.1">
    <property type="nucleotide sequence ID" value="NZ_VZDO01000003.1"/>
</dbReference>
<evidence type="ECO:0000256" key="5">
    <source>
        <dbReference type="SAM" id="Phobius"/>
    </source>
</evidence>
<proteinExistence type="predicted"/>
<dbReference type="SUPFAM" id="SSF46689">
    <property type="entry name" value="Homeodomain-like"/>
    <property type="match status" value="1"/>
</dbReference>
<gene>
    <name evidence="7" type="ORF">F6X38_06080</name>
</gene>
<organism evidence="7 8">
    <name type="scientific">Plantimonas leprariae</name>
    <dbReference type="NCBI Taxonomy" id="2615207"/>
    <lineage>
        <taxon>Bacteria</taxon>
        <taxon>Pseudomonadati</taxon>
        <taxon>Pseudomonadota</taxon>
        <taxon>Alphaproteobacteria</taxon>
        <taxon>Hyphomicrobiales</taxon>
        <taxon>Aurantimonadaceae</taxon>
        <taxon>Plantimonas</taxon>
    </lineage>
</organism>
<keyword evidence="5" id="KW-0472">Membrane</keyword>
<evidence type="ECO:0000256" key="4">
    <source>
        <dbReference type="SAM" id="MobiDB-lite"/>
    </source>
</evidence>
<feature type="transmembrane region" description="Helical" evidence="5">
    <location>
        <begin position="6"/>
        <end position="23"/>
    </location>
</feature>
<keyword evidence="3" id="KW-0804">Transcription</keyword>
<keyword evidence="1" id="KW-0805">Transcription regulation</keyword>
<dbReference type="PANTHER" id="PTHR43280">
    <property type="entry name" value="ARAC-FAMILY TRANSCRIPTIONAL REGULATOR"/>
    <property type="match status" value="1"/>
</dbReference>
<feature type="transmembrane region" description="Helical" evidence="5">
    <location>
        <begin position="96"/>
        <end position="112"/>
    </location>
</feature>
<feature type="compositionally biased region" description="Basic and acidic residues" evidence="4">
    <location>
        <begin position="347"/>
        <end position="358"/>
    </location>
</feature>
<evidence type="ECO:0000256" key="2">
    <source>
        <dbReference type="ARBA" id="ARBA00023125"/>
    </source>
</evidence>